<organism evidence="2 3">
    <name type="scientific">Jimgerdemannia flammicorona</name>
    <dbReference type="NCBI Taxonomy" id="994334"/>
    <lineage>
        <taxon>Eukaryota</taxon>
        <taxon>Fungi</taxon>
        <taxon>Fungi incertae sedis</taxon>
        <taxon>Mucoromycota</taxon>
        <taxon>Mucoromycotina</taxon>
        <taxon>Endogonomycetes</taxon>
        <taxon>Endogonales</taxon>
        <taxon>Endogonaceae</taxon>
        <taxon>Jimgerdemannia</taxon>
    </lineage>
</organism>
<gene>
    <name evidence="2" type="ORF">BC936DRAFT_146459</name>
</gene>
<accession>A0A433D7K1</accession>
<dbReference type="EMBL" id="RBNI01005289">
    <property type="protein sequence ID" value="RUP46846.1"/>
    <property type="molecule type" value="Genomic_DNA"/>
</dbReference>
<keyword evidence="3" id="KW-1185">Reference proteome</keyword>
<evidence type="ECO:0000256" key="1">
    <source>
        <dbReference type="SAM" id="MobiDB-lite"/>
    </source>
</evidence>
<name>A0A433D7K1_9FUNG</name>
<evidence type="ECO:0000313" key="3">
    <source>
        <dbReference type="Proteomes" id="UP000268093"/>
    </source>
</evidence>
<sequence>MPEFPDHSNRSGARPLGNRATRTSVDGHRIRQPDNLPHETDDSPEWSRSNNLIDTCLQGNIKDIIERLANNNSSRTNFLKDWYAHFGERKTLLASILDPDGKVRDLIFY</sequence>
<reference evidence="2 3" key="1">
    <citation type="journal article" date="2018" name="New Phytol.">
        <title>Phylogenomics of Endogonaceae and evolution of mycorrhizas within Mucoromycota.</title>
        <authorList>
            <person name="Chang Y."/>
            <person name="Desiro A."/>
            <person name="Na H."/>
            <person name="Sandor L."/>
            <person name="Lipzen A."/>
            <person name="Clum A."/>
            <person name="Barry K."/>
            <person name="Grigoriev I.V."/>
            <person name="Martin F.M."/>
            <person name="Stajich J.E."/>
            <person name="Smith M.E."/>
            <person name="Bonito G."/>
            <person name="Spatafora J.W."/>
        </authorList>
    </citation>
    <scope>NUCLEOTIDE SEQUENCE [LARGE SCALE GENOMIC DNA]</scope>
    <source>
        <strain evidence="2 3">GMNB39</strain>
    </source>
</reference>
<dbReference type="AlphaFoldDB" id="A0A433D7K1"/>
<evidence type="ECO:0000313" key="2">
    <source>
        <dbReference type="EMBL" id="RUP46846.1"/>
    </source>
</evidence>
<proteinExistence type="predicted"/>
<comment type="caution">
    <text evidence="2">The sequence shown here is derived from an EMBL/GenBank/DDBJ whole genome shotgun (WGS) entry which is preliminary data.</text>
</comment>
<feature type="compositionally biased region" description="Basic and acidic residues" evidence="1">
    <location>
        <begin position="25"/>
        <end position="41"/>
    </location>
</feature>
<dbReference type="Proteomes" id="UP000268093">
    <property type="component" value="Unassembled WGS sequence"/>
</dbReference>
<feature type="region of interest" description="Disordered" evidence="1">
    <location>
        <begin position="1"/>
        <end position="49"/>
    </location>
</feature>
<dbReference type="OrthoDB" id="10649404at2759"/>
<protein>
    <submittedName>
        <fullName evidence="2">Uncharacterized protein</fullName>
    </submittedName>
</protein>